<dbReference type="Pfam" id="PF05977">
    <property type="entry name" value="MFS_3"/>
    <property type="match status" value="1"/>
</dbReference>
<dbReference type="Gene3D" id="1.20.1250.20">
    <property type="entry name" value="MFS general substrate transporter like domains"/>
    <property type="match status" value="1"/>
</dbReference>
<dbReference type="GO" id="GO:0005886">
    <property type="term" value="C:plasma membrane"/>
    <property type="evidence" value="ECO:0007669"/>
    <property type="project" value="UniProtKB-SubCell"/>
</dbReference>
<dbReference type="EMBL" id="JXZB01000004">
    <property type="protein sequence ID" value="KIQ63096.1"/>
    <property type="molecule type" value="Genomic_DNA"/>
</dbReference>
<dbReference type="PATRIC" id="fig|2064.6.peg.6448"/>
<dbReference type="AlphaFoldDB" id="A0A0D0NV72"/>
<evidence type="ECO:0000256" key="7">
    <source>
        <dbReference type="SAM" id="Phobius"/>
    </source>
</evidence>
<feature type="transmembrane region" description="Helical" evidence="7">
    <location>
        <begin position="28"/>
        <end position="54"/>
    </location>
</feature>
<keyword evidence="5 7" id="KW-1133">Transmembrane helix</keyword>
<feature type="transmembrane region" description="Helical" evidence="7">
    <location>
        <begin position="388"/>
        <end position="408"/>
    </location>
</feature>
<evidence type="ECO:0000256" key="1">
    <source>
        <dbReference type="ARBA" id="ARBA00004651"/>
    </source>
</evidence>
<dbReference type="OrthoDB" id="9775268at2"/>
<name>A0A0D0NV72_KITGR</name>
<evidence type="ECO:0000256" key="6">
    <source>
        <dbReference type="ARBA" id="ARBA00023136"/>
    </source>
</evidence>
<dbReference type="PANTHER" id="PTHR23513">
    <property type="entry name" value="INTEGRAL MEMBRANE EFFLUX PROTEIN-RELATED"/>
    <property type="match status" value="1"/>
</dbReference>
<feature type="transmembrane region" description="Helical" evidence="7">
    <location>
        <begin position="328"/>
        <end position="346"/>
    </location>
</feature>
<keyword evidence="9" id="KW-1185">Reference proteome</keyword>
<feature type="transmembrane region" description="Helical" evidence="7">
    <location>
        <begin position="183"/>
        <end position="203"/>
    </location>
</feature>
<protein>
    <submittedName>
        <fullName evidence="8">MFS transporter</fullName>
    </submittedName>
</protein>
<feature type="transmembrane region" description="Helical" evidence="7">
    <location>
        <begin position="93"/>
        <end position="113"/>
    </location>
</feature>
<evidence type="ECO:0000256" key="4">
    <source>
        <dbReference type="ARBA" id="ARBA00022692"/>
    </source>
</evidence>
<feature type="transmembrane region" description="Helical" evidence="7">
    <location>
        <begin position="303"/>
        <end position="322"/>
    </location>
</feature>
<evidence type="ECO:0000256" key="2">
    <source>
        <dbReference type="ARBA" id="ARBA00022448"/>
    </source>
</evidence>
<dbReference type="PANTHER" id="PTHR23513:SF11">
    <property type="entry name" value="STAPHYLOFERRIN A TRANSPORTER"/>
    <property type="match status" value="1"/>
</dbReference>
<dbReference type="InterPro" id="IPR010290">
    <property type="entry name" value="TM_effector"/>
</dbReference>
<dbReference type="STRING" id="2064.TR51_30380"/>
<gene>
    <name evidence="8" type="ORF">TR51_30380</name>
</gene>
<evidence type="ECO:0000313" key="9">
    <source>
        <dbReference type="Proteomes" id="UP000032066"/>
    </source>
</evidence>
<organism evidence="8 9">
    <name type="scientific">Kitasatospora griseola</name>
    <name type="common">Streptomyces griseolosporeus</name>
    <dbReference type="NCBI Taxonomy" id="2064"/>
    <lineage>
        <taxon>Bacteria</taxon>
        <taxon>Bacillati</taxon>
        <taxon>Actinomycetota</taxon>
        <taxon>Actinomycetes</taxon>
        <taxon>Kitasatosporales</taxon>
        <taxon>Streptomycetaceae</taxon>
        <taxon>Kitasatospora</taxon>
    </lineage>
</organism>
<dbReference type="CDD" id="cd06173">
    <property type="entry name" value="MFS_MefA_like"/>
    <property type="match status" value="1"/>
</dbReference>
<proteinExistence type="predicted"/>
<sequence>MTTTTAESPAAPSRPLARMGQALRGRDFRIWFAGQLISASGALAQGVVLSWIVYRLTGDAVWLTVLTACTWGPTLLLGPWAGALVDRSDRRRLLLVTQSLMLLIGLALAVATALFDPQLWLLLALATCTGLVAAVDAPARQVFVVDLVGTGAVASAVGLWEVALNASRVIGPGVAGALLDFCGPSWAFAFNALGYLAPLIALTRLRPAAPVERAAGRPRPRSGARGGLAYVRRSPIIRGLLPMSAASGLIFAMNLTVPSLVDRSLHLGPGGYGLLMAAFGLGGLPGALLAASAPEPTPRRVRTLALATSIAVLATALAPNAVLAVVGMAAVGVTSIWFIATANTLAQLRSAPEMRGRVMSLWGSAMTGTLPFTGLAVTFVAQHVGARTGFSLAGAALLLATAAAWRALRPAV</sequence>
<dbReference type="SUPFAM" id="SSF103473">
    <property type="entry name" value="MFS general substrate transporter"/>
    <property type="match status" value="1"/>
</dbReference>
<comment type="caution">
    <text evidence="8">The sequence shown here is derived from an EMBL/GenBank/DDBJ whole genome shotgun (WGS) entry which is preliminary data.</text>
</comment>
<evidence type="ECO:0000256" key="5">
    <source>
        <dbReference type="ARBA" id="ARBA00022989"/>
    </source>
</evidence>
<evidence type="ECO:0000256" key="3">
    <source>
        <dbReference type="ARBA" id="ARBA00022475"/>
    </source>
</evidence>
<feature type="transmembrane region" description="Helical" evidence="7">
    <location>
        <begin position="240"/>
        <end position="260"/>
    </location>
</feature>
<feature type="transmembrane region" description="Helical" evidence="7">
    <location>
        <begin position="142"/>
        <end position="163"/>
    </location>
</feature>
<dbReference type="InterPro" id="IPR036259">
    <property type="entry name" value="MFS_trans_sf"/>
</dbReference>
<feature type="transmembrane region" description="Helical" evidence="7">
    <location>
        <begin position="272"/>
        <end position="291"/>
    </location>
</feature>
<keyword evidence="6 7" id="KW-0472">Membrane</keyword>
<dbReference type="RefSeq" id="WP_043915447.1">
    <property type="nucleotide sequence ID" value="NZ_JXZB01000004.1"/>
</dbReference>
<keyword evidence="3" id="KW-1003">Cell membrane</keyword>
<feature type="transmembrane region" description="Helical" evidence="7">
    <location>
        <begin position="60"/>
        <end position="81"/>
    </location>
</feature>
<evidence type="ECO:0000313" key="8">
    <source>
        <dbReference type="EMBL" id="KIQ63096.1"/>
    </source>
</evidence>
<feature type="transmembrane region" description="Helical" evidence="7">
    <location>
        <begin position="119"/>
        <end position="135"/>
    </location>
</feature>
<keyword evidence="4 7" id="KW-0812">Transmembrane</keyword>
<reference evidence="8 9" key="1">
    <citation type="submission" date="2015-02" db="EMBL/GenBank/DDBJ databases">
        <title>Draft genome sequence of Kitasatospora griseola MF730-N6, a bafilomycin, terpentecin and satosporin producer.</title>
        <authorList>
            <person name="Arens J.C."/>
            <person name="Haltli B."/>
            <person name="Kerr R.G."/>
        </authorList>
    </citation>
    <scope>NUCLEOTIDE SEQUENCE [LARGE SCALE GENOMIC DNA]</scope>
    <source>
        <strain evidence="8 9">MF730-N6</strain>
    </source>
</reference>
<dbReference type="Proteomes" id="UP000032066">
    <property type="component" value="Unassembled WGS sequence"/>
</dbReference>
<keyword evidence="2" id="KW-0813">Transport</keyword>
<comment type="subcellular location">
    <subcellularLocation>
        <location evidence="1">Cell membrane</location>
        <topology evidence="1">Multi-pass membrane protein</topology>
    </subcellularLocation>
</comment>
<accession>A0A0D0NV72</accession>
<feature type="transmembrane region" description="Helical" evidence="7">
    <location>
        <begin position="358"/>
        <end position="382"/>
    </location>
</feature>